<evidence type="ECO:0000259" key="6">
    <source>
        <dbReference type="PROSITE" id="PS50990"/>
    </source>
</evidence>
<dbReference type="InterPro" id="IPR005074">
    <property type="entry name" value="Peptidase_C39"/>
</dbReference>
<evidence type="ECO:0000256" key="4">
    <source>
        <dbReference type="ARBA" id="ARBA00023026"/>
    </source>
</evidence>
<dbReference type="PROSITE" id="PS50990">
    <property type="entry name" value="PEPTIDASE_C39"/>
    <property type="match status" value="1"/>
</dbReference>
<name>G9ZC57_9GAMM</name>
<comment type="caution">
    <text evidence="7">The sequence shown here is derived from an EMBL/GenBank/DDBJ whole genome shotgun (WGS) entry which is preliminary data.</text>
</comment>
<keyword evidence="4" id="KW-0843">Virulence</keyword>
<sequence>MGFAQPYAAQWLKENTTPGSFAHVGGHFALGALNALANGGSGTDAALSGAGAAGAEMAIPQLAQRLYGTSDPDKLTAGQKANLKAAAALFGTAVGGAGGNAVNAANAGSAAENALGNNWLSTSQLIDIDKRYHDCGTDERCKQDVIYTAQLISHSQDTDLTVAKVKCFFTYCDTLDQYIGERVKAADLNIAYKELKKYYPNATEEDLRKAAKYYSDEAVRSFDTSTGRTLIGALDASPAVGLAGSGVREATSAIKQAFKNGAARAALRNAEVIAAEAASREAVLNSAAHGSPTAKELASIKNVGSEKVAGQAEHPLLQDKIPRTGKPDRPVVNQGPHPTCGHNCAHMVLKTKNKSVAVNELIHQIPPSPKGISSYEVEALLKNNGVKAQAVSRRKLDDIVRYTKTGNPVIVRIKNKDFSHFIVVDGVTTRGGTKVVAIRDPHGKQYFSPATTFEKSFTGDVIFLKPEK</sequence>
<dbReference type="GO" id="GO:0006508">
    <property type="term" value="P:proteolysis"/>
    <property type="evidence" value="ECO:0007669"/>
    <property type="project" value="InterPro"/>
</dbReference>
<dbReference type="HOGENOM" id="CLU_583547_0_0_6"/>
<feature type="compositionally biased region" description="Basic and acidic residues" evidence="5">
    <location>
        <begin position="316"/>
        <end position="329"/>
    </location>
</feature>
<dbReference type="GO" id="GO:0016020">
    <property type="term" value="C:membrane"/>
    <property type="evidence" value="ECO:0007669"/>
    <property type="project" value="InterPro"/>
</dbReference>
<proteinExistence type="predicted"/>
<keyword evidence="3" id="KW-1266">Target cell cytoplasm</keyword>
<dbReference type="GO" id="GO:0008233">
    <property type="term" value="F:peptidase activity"/>
    <property type="evidence" value="ECO:0007669"/>
    <property type="project" value="InterPro"/>
</dbReference>
<keyword evidence="2" id="KW-0800">Toxin</keyword>
<dbReference type="Gene3D" id="3.90.70.10">
    <property type="entry name" value="Cysteine proteinases"/>
    <property type="match status" value="1"/>
</dbReference>
<dbReference type="EMBL" id="AGCM01000019">
    <property type="protein sequence ID" value="EHM55870.1"/>
    <property type="molecule type" value="Genomic_DNA"/>
</dbReference>
<dbReference type="Pfam" id="PF04829">
    <property type="entry name" value="PT-VENN"/>
    <property type="match status" value="1"/>
</dbReference>
<evidence type="ECO:0000256" key="2">
    <source>
        <dbReference type="ARBA" id="ARBA00022656"/>
    </source>
</evidence>
<protein>
    <submittedName>
        <fullName evidence="7">Peptidase, C39 family</fullName>
    </submittedName>
</protein>
<accession>G9ZC57</accession>
<dbReference type="InterPro" id="IPR006914">
    <property type="entry name" value="VENN_dom"/>
</dbReference>
<dbReference type="AlphaFoldDB" id="G9ZC57"/>
<dbReference type="Pfam" id="PF03412">
    <property type="entry name" value="Peptidase_C39"/>
    <property type="match status" value="1"/>
</dbReference>
<organism evidence="7 8">
    <name type="scientific">Cardiobacterium valvarum F0432</name>
    <dbReference type="NCBI Taxonomy" id="797473"/>
    <lineage>
        <taxon>Bacteria</taxon>
        <taxon>Pseudomonadati</taxon>
        <taxon>Pseudomonadota</taxon>
        <taxon>Gammaproteobacteria</taxon>
        <taxon>Cardiobacteriales</taxon>
        <taxon>Cardiobacteriaceae</taxon>
        <taxon>Cardiobacterium</taxon>
    </lineage>
</organism>
<evidence type="ECO:0000256" key="5">
    <source>
        <dbReference type="SAM" id="MobiDB-lite"/>
    </source>
</evidence>
<feature type="domain" description="Peptidase C39" evidence="6">
    <location>
        <begin position="334"/>
        <end position="464"/>
    </location>
</feature>
<dbReference type="GO" id="GO:0005524">
    <property type="term" value="F:ATP binding"/>
    <property type="evidence" value="ECO:0007669"/>
    <property type="project" value="InterPro"/>
</dbReference>
<dbReference type="GO" id="GO:0090729">
    <property type="term" value="F:toxin activity"/>
    <property type="evidence" value="ECO:0007669"/>
    <property type="project" value="UniProtKB-KW"/>
</dbReference>
<dbReference type="RefSeq" id="WP_006984360.1">
    <property type="nucleotide sequence ID" value="NZ_JH417889.1"/>
</dbReference>
<dbReference type="Proteomes" id="UP000004750">
    <property type="component" value="Unassembled WGS sequence"/>
</dbReference>
<gene>
    <name evidence="7" type="ORF">HMPREF9080_00335</name>
</gene>
<evidence type="ECO:0000256" key="1">
    <source>
        <dbReference type="ARBA" id="ARBA00004219"/>
    </source>
</evidence>
<evidence type="ECO:0000313" key="7">
    <source>
        <dbReference type="EMBL" id="EHM55870.1"/>
    </source>
</evidence>
<feature type="region of interest" description="Disordered" evidence="5">
    <location>
        <begin position="311"/>
        <end position="331"/>
    </location>
</feature>
<dbReference type="STRING" id="797473.HMPREF9080_00335"/>
<reference evidence="7 8" key="1">
    <citation type="submission" date="2011-08" db="EMBL/GenBank/DDBJ databases">
        <authorList>
            <person name="Weinstock G."/>
            <person name="Sodergren E."/>
            <person name="Clifton S."/>
            <person name="Fulton L."/>
            <person name="Fulton B."/>
            <person name="Courtney L."/>
            <person name="Fronick C."/>
            <person name="Harrison M."/>
            <person name="Strong C."/>
            <person name="Farmer C."/>
            <person name="Delahaunty K."/>
            <person name="Markovic C."/>
            <person name="Hall O."/>
            <person name="Minx P."/>
            <person name="Tomlinson C."/>
            <person name="Mitreva M."/>
            <person name="Hou S."/>
            <person name="Chen J."/>
            <person name="Wollam A."/>
            <person name="Pepin K.H."/>
            <person name="Johnson M."/>
            <person name="Bhonagiri V."/>
            <person name="Zhang X."/>
            <person name="Suruliraj S."/>
            <person name="Warren W."/>
            <person name="Chinwalla A."/>
            <person name="Mardis E.R."/>
            <person name="Wilson R.K."/>
        </authorList>
    </citation>
    <scope>NUCLEOTIDE SEQUENCE [LARGE SCALE GENOMIC DNA]</scope>
    <source>
        <strain evidence="7 8">F0432</strain>
    </source>
</reference>
<evidence type="ECO:0000256" key="3">
    <source>
        <dbReference type="ARBA" id="ARBA00022913"/>
    </source>
</evidence>
<evidence type="ECO:0000313" key="8">
    <source>
        <dbReference type="Proteomes" id="UP000004750"/>
    </source>
</evidence>
<comment type="subcellular location">
    <subcellularLocation>
        <location evidence="1">Target cell</location>
        <location evidence="1">Target cell cytoplasm</location>
    </subcellularLocation>
</comment>